<dbReference type="CDD" id="cd02980">
    <property type="entry name" value="TRX_Fd_family"/>
    <property type="match status" value="1"/>
</dbReference>
<evidence type="ECO:0000313" key="6">
    <source>
        <dbReference type="Proteomes" id="UP001229955"/>
    </source>
</evidence>
<dbReference type="RefSeq" id="WP_367886202.1">
    <property type="nucleotide sequence ID" value="NZ_CP130612.1"/>
</dbReference>
<accession>A0AA49K2F8</accession>
<evidence type="ECO:0000313" key="5">
    <source>
        <dbReference type="EMBL" id="WKW16250.1"/>
    </source>
</evidence>
<reference evidence="5" key="1">
    <citation type="submission" date="2023-07" db="EMBL/GenBank/DDBJ databases">
        <authorList>
            <person name="Haufschild T."/>
            <person name="Kallscheuer N."/>
            <person name="Hammer J."/>
            <person name="Kohn T."/>
            <person name="Kabuu M."/>
            <person name="Jogler M."/>
            <person name="Wohfarth N."/>
            <person name="Heuer A."/>
            <person name="Rohde M."/>
            <person name="van Teeseling M.C.F."/>
            <person name="Jogler C."/>
        </authorList>
    </citation>
    <scope>NUCLEOTIDE SEQUENCE</scope>
    <source>
        <strain evidence="4">Strain 138</strain>
        <strain evidence="5">Strain 318</strain>
    </source>
</reference>
<keyword evidence="2" id="KW-0408">Iron</keyword>
<dbReference type="PANTHER" id="PTHR43578:SF3">
    <property type="entry name" value="NADH-QUINONE OXIDOREDUCTASE SUBUNIT F"/>
    <property type="match status" value="1"/>
</dbReference>
<evidence type="ECO:0000256" key="3">
    <source>
        <dbReference type="ARBA" id="ARBA00023014"/>
    </source>
</evidence>
<dbReference type="EMBL" id="CP130612">
    <property type="protein sequence ID" value="WKW13343.1"/>
    <property type="molecule type" value="Genomic_DNA"/>
</dbReference>
<sequence length="107" mass="11692">MSQYQKHAFVCTSGKTCKAADSQLTFEALKHACRDAGIAQQVRVNHAGCFAQCGHGPMVVVYPENTWYHGVTVEKAQRIFSEHLIGGAVVEQFRYVAPPGDNKLPGT</sequence>
<keyword evidence="1" id="KW-0479">Metal-binding</keyword>
<name>A0AA49K2F8_9BACT</name>
<protein>
    <submittedName>
        <fullName evidence="5">(2Fe-2S) ferredoxin domain-containing protein</fullName>
    </submittedName>
</protein>
<dbReference type="Gene3D" id="3.40.30.10">
    <property type="entry name" value="Glutaredoxin"/>
    <property type="match status" value="1"/>
</dbReference>
<evidence type="ECO:0000256" key="1">
    <source>
        <dbReference type="ARBA" id="ARBA00022723"/>
    </source>
</evidence>
<evidence type="ECO:0000256" key="2">
    <source>
        <dbReference type="ARBA" id="ARBA00023004"/>
    </source>
</evidence>
<dbReference type="InterPro" id="IPR036249">
    <property type="entry name" value="Thioredoxin-like_sf"/>
</dbReference>
<dbReference type="GO" id="GO:0051536">
    <property type="term" value="F:iron-sulfur cluster binding"/>
    <property type="evidence" value="ECO:0007669"/>
    <property type="project" value="UniProtKB-KW"/>
</dbReference>
<proteinExistence type="predicted"/>
<accession>A0AA49JWV3</accession>
<gene>
    <name evidence="4" type="ORF">Strain138_002661</name>
    <name evidence="5" type="ORF">Strain318_002661</name>
</gene>
<dbReference type="KEGG" id="pspc:Strain318_002661"/>
<dbReference type="GO" id="GO:0046872">
    <property type="term" value="F:metal ion binding"/>
    <property type="evidence" value="ECO:0007669"/>
    <property type="project" value="UniProtKB-KW"/>
</dbReference>
<keyword evidence="3" id="KW-0411">Iron-sulfur</keyword>
<organism evidence="5 6">
    <name type="scientific">Pseudogemmatithrix spongiicola</name>
    <dbReference type="NCBI Taxonomy" id="3062599"/>
    <lineage>
        <taxon>Bacteria</taxon>
        <taxon>Pseudomonadati</taxon>
        <taxon>Gemmatimonadota</taxon>
        <taxon>Gemmatimonadia</taxon>
        <taxon>Gemmatimonadales</taxon>
        <taxon>Gemmatimonadaceae</taxon>
        <taxon>Pseudogemmatithrix</taxon>
    </lineage>
</organism>
<evidence type="ECO:0000313" key="4">
    <source>
        <dbReference type="EMBL" id="WKW13343.1"/>
    </source>
</evidence>
<dbReference type="AlphaFoldDB" id="A0AA49K2F8"/>
<dbReference type="EMBL" id="CP130613">
    <property type="protein sequence ID" value="WKW16250.1"/>
    <property type="molecule type" value="Genomic_DNA"/>
</dbReference>
<dbReference type="Proteomes" id="UP001229955">
    <property type="component" value="Chromosome"/>
</dbReference>
<dbReference type="PANTHER" id="PTHR43578">
    <property type="entry name" value="NADH-QUINONE OXIDOREDUCTASE SUBUNIT F"/>
    <property type="match status" value="1"/>
</dbReference>
<keyword evidence="6" id="KW-1185">Reference proteome</keyword>
<dbReference type="SUPFAM" id="SSF52833">
    <property type="entry name" value="Thioredoxin-like"/>
    <property type="match status" value="1"/>
</dbReference>